<evidence type="ECO:0000259" key="1">
    <source>
        <dbReference type="Pfam" id="PF01872"/>
    </source>
</evidence>
<feature type="domain" description="Bacterial bifunctional deaminase-reductase C-terminal" evidence="1">
    <location>
        <begin position="2"/>
        <end position="69"/>
    </location>
</feature>
<comment type="caution">
    <text evidence="2">The sequence shown here is derived from an EMBL/GenBank/DDBJ whole genome shotgun (WGS) entry which is preliminary data.</text>
</comment>
<keyword evidence="3" id="KW-1185">Reference proteome</keyword>
<dbReference type="GO" id="GO:0009231">
    <property type="term" value="P:riboflavin biosynthetic process"/>
    <property type="evidence" value="ECO:0007669"/>
    <property type="project" value="InterPro"/>
</dbReference>
<reference evidence="2 3" key="1">
    <citation type="journal article" date="2014" name="Int. J. Syst. Evol. Microbiol.">
        <title>Complete genome sequence of Corynebacterium casei LMG S-19264T (=DSM 44701T), isolated from a smear-ripened cheese.</title>
        <authorList>
            <consortium name="US DOE Joint Genome Institute (JGI-PGF)"/>
            <person name="Walter F."/>
            <person name="Albersmeier A."/>
            <person name="Kalinowski J."/>
            <person name="Ruckert C."/>
        </authorList>
    </citation>
    <scope>NUCLEOTIDE SEQUENCE [LARGE SCALE GENOMIC DNA]</scope>
    <source>
        <strain evidence="2 3">CGMCC 1.7029</strain>
    </source>
</reference>
<dbReference type="Gene3D" id="3.40.430.10">
    <property type="entry name" value="Dihydrofolate Reductase, subunit A"/>
    <property type="match status" value="1"/>
</dbReference>
<dbReference type="InterPro" id="IPR002734">
    <property type="entry name" value="RibDG_C"/>
</dbReference>
<protein>
    <recommendedName>
        <fullName evidence="1">Bacterial bifunctional deaminase-reductase C-terminal domain-containing protein</fullName>
    </recommendedName>
</protein>
<dbReference type="Pfam" id="PF01872">
    <property type="entry name" value="RibD_C"/>
    <property type="match status" value="1"/>
</dbReference>
<dbReference type="SUPFAM" id="SSF53597">
    <property type="entry name" value="Dihydrofolate reductase-like"/>
    <property type="match status" value="1"/>
</dbReference>
<proteinExistence type="predicted"/>
<organism evidence="2 3">
    <name type="scientific">Gemmobacter aquaticus</name>
    <dbReference type="NCBI Taxonomy" id="490185"/>
    <lineage>
        <taxon>Bacteria</taxon>
        <taxon>Pseudomonadati</taxon>
        <taxon>Pseudomonadota</taxon>
        <taxon>Alphaproteobacteria</taxon>
        <taxon>Rhodobacterales</taxon>
        <taxon>Paracoccaceae</taxon>
        <taxon>Gemmobacter</taxon>
    </lineage>
</organism>
<sequence length="78" mass="8578">MAMLQAEGRRRAYVDGRQIVQAFLRAGLIADMVITQVPVLLGTGRRLFGTIPSDIPLIHQATRTFPSGLVQSKYRVGP</sequence>
<accession>A0A918DCR9</accession>
<evidence type="ECO:0000313" key="3">
    <source>
        <dbReference type="Proteomes" id="UP000598196"/>
    </source>
</evidence>
<gene>
    <name evidence="2" type="ORF">GCM10010991_21740</name>
</gene>
<evidence type="ECO:0000313" key="2">
    <source>
        <dbReference type="EMBL" id="GGO33028.1"/>
    </source>
</evidence>
<dbReference type="EMBL" id="BMLP01000003">
    <property type="protein sequence ID" value="GGO33028.1"/>
    <property type="molecule type" value="Genomic_DNA"/>
</dbReference>
<dbReference type="InterPro" id="IPR024072">
    <property type="entry name" value="DHFR-like_dom_sf"/>
</dbReference>
<name>A0A918DCR9_9RHOB</name>
<dbReference type="AlphaFoldDB" id="A0A918DCR9"/>
<dbReference type="GO" id="GO:0008703">
    <property type="term" value="F:5-amino-6-(5-phosphoribosylamino)uracil reductase activity"/>
    <property type="evidence" value="ECO:0007669"/>
    <property type="project" value="InterPro"/>
</dbReference>
<dbReference type="Proteomes" id="UP000598196">
    <property type="component" value="Unassembled WGS sequence"/>
</dbReference>